<reference evidence="8" key="1">
    <citation type="submission" date="2023-07" db="EMBL/GenBank/DDBJ databases">
        <authorList>
            <consortium name="AG Swart"/>
            <person name="Singh M."/>
            <person name="Singh A."/>
            <person name="Seah K."/>
            <person name="Emmerich C."/>
        </authorList>
    </citation>
    <scope>NUCLEOTIDE SEQUENCE</scope>
    <source>
        <strain evidence="8">DP1</strain>
    </source>
</reference>
<keyword evidence="9" id="KW-1185">Reference proteome</keyword>
<dbReference type="InterPro" id="IPR036259">
    <property type="entry name" value="MFS_trans_sf"/>
</dbReference>
<feature type="transmembrane region" description="Helical" evidence="7">
    <location>
        <begin position="9"/>
        <end position="28"/>
    </location>
</feature>
<dbReference type="InterPro" id="IPR011701">
    <property type="entry name" value="MFS"/>
</dbReference>
<feature type="transmembrane region" description="Helical" evidence="7">
    <location>
        <begin position="76"/>
        <end position="96"/>
    </location>
</feature>
<evidence type="ECO:0000256" key="3">
    <source>
        <dbReference type="ARBA" id="ARBA00022692"/>
    </source>
</evidence>
<feature type="transmembrane region" description="Helical" evidence="7">
    <location>
        <begin position="321"/>
        <end position="341"/>
    </location>
</feature>
<evidence type="ECO:0008006" key="10">
    <source>
        <dbReference type="Google" id="ProtNLM"/>
    </source>
</evidence>
<evidence type="ECO:0000256" key="2">
    <source>
        <dbReference type="ARBA" id="ARBA00022448"/>
    </source>
</evidence>
<evidence type="ECO:0000256" key="4">
    <source>
        <dbReference type="ARBA" id="ARBA00022989"/>
    </source>
</evidence>
<feature type="transmembrane region" description="Helical" evidence="7">
    <location>
        <begin position="353"/>
        <end position="372"/>
    </location>
</feature>
<sequence>MDTDKKRGFLCVIGGTIMHLYLGCFYLWGNIQVYITSYLHKHDPSITLGDTSIVFPIQTITQSLCMPIGPLMMEYLPPWCACFIGGVIGIGGVFLSSYVTNLYAFIFLYPVLFGIAIGFSYMVPVVCGWEYFPQWKGAVSGVIVAGFGFGSFIFGFVSIAIANPDGEQADLKVEGGNIFSPESPVSSNAPRMLRINCIIWSLLLLTSLFMIKKNKKGNFSTQTPNLNNNKSISNQNAVTAPPISLKSPKSPSKQPLSTPSAYISKPSPSLTSDLKEPTLVEAFKDYRAYYIWLIILLSSSYPYFIASNFKTYEQVDIHDDRFITLVGALGAVVNGLSRGFWATLQDFFGFKRVFTCLLVLEITIAFTFVAVHKVKFLYLIWVLISFSTLGGHFSMIPTLCAKIFGPNTGGKIFGFIFTGFGSATLIGWFLTKAVSHDKISYDSLFYILGFMAGIALVMVFFLKDNTIVQKISSNSRLSHEKEGIELTQRLLS</sequence>
<dbReference type="SUPFAM" id="SSF103473">
    <property type="entry name" value="MFS general substrate transporter"/>
    <property type="match status" value="1"/>
</dbReference>
<dbReference type="Pfam" id="PF07690">
    <property type="entry name" value="MFS_1"/>
    <property type="match status" value="1"/>
</dbReference>
<proteinExistence type="predicted"/>
<feature type="transmembrane region" description="Helical" evidence="7">
    <location>
        <begin position="443"/>
        <end position="462"/>
    </location>
</feature>
<evidence type="ECO:0000256" key="7">
    <source>
        <dbReference type="SAM" id="Phobius"/>
    </source>
</evidence>
<feature type="compositionally biased region" description="Low complexity" evidence="6">
    <location>
        <begin position="241"/>
        <end position="260"/>
    </location>
</feature>
<keyword evidence="2" id="KW-0813">Transport</keyword>
<keyword evidence="5 7" id="KW-0472">Membrane</keyword>
<dbReference type="Proteomes" id="UP001295684">
    <property type="component" value="Unassembled WGS sequence"/>
</dbReference>
<comment type="caution">
    <text evidence="8">The sequence shown here is derived from an EMBL/GenBank/DDBJ whole genome shotgun (WGS) entry which is preliminary data.</text>
</comment>
<dbReference type="AlphaFoldDB" id="A0AAD1UMB1"/>
<accession>A0AAD1UMB1</accession>
<evidence type="ECO:0000256" key="6">
    <source>
        <dbReference type="SAM" id="MobiDB-lite"/>
    </source>
</evidence>
<keyword evidence="4 7" id="KW-1133">Transmembrane helix</keyword>
<dbReference type="PANTHER" id="PTHR43385:SF1">
    <property type="entry name" value="RIBOFLAVIN TRANSPORTER RIBJ"/>
    <property type="match status" value="1"/>
</dbReference>
<feature type="transmembrane region" description="Helical" evidence="7">
    <location>
        <begin position="412"/>
        <end position="431"/>
    </location>
</feature>
<protein>
    <recommendedName>
        <fullName evidence="10">Major facilitator superfamily (MFS) profile domain-containing protein</fullName>
    </recommendedName>
</protein>
<evidence type="ECO:0000313" key="9">
    <source>
        <dbReference type="Proteomes" id="UP001295684"/>
    </source>
</evidence>
<dbReference type="EMBL" id="CAMPGE010008938">
    <property type="protein sequence ID" value="CAI2367819.1"/>
    <property type="molecule type" value="Genomic_DNA"/>
</dbReference>
<dbReference type="GO" id="GO:0022857">
    <property type="term" value="F:transmembrane transporter activity"/>
    <property type="evidence" value="ECO:0007669"/>
    <property type="project" value="InterPro"/>
</dbReference>
<dbReference type="PANTHER" id="PTHR43385">
    <property type="entry name" value="RIBOFLAVIN TRANSPORTER RIBJ"/>
    <property type="match status" value="1"/>
</dbReference>
<feature type="transmembrane region" description="Helical" evidence="7">
    <location>
        <begin position="102"/>
        <end position="126"/>
    </location>
</feature>
<name>A0AAD1UMB1_EUPCR</name>
<feature type="transmembrane region" description="Helical" evidence="7">
    <location>
        <begin position="138"/>
        <end position="162"/>
    </location>
</feature>
<comment type="subcellular location">
    <subcellularLocation>
        <location evidence="1">Membrane</location>
        <topology evidence="1">Multi-pass membrane protein</topology>
    </subcellularLocation>
</comment>
<feature type="region of interest" description="Disordered" evidence="6">
    <location>
        <begin position="241"/>
        <end position="271"/>
    </location>
</feature>
<dbReference type="InterPro" id="IPR052983">
    <property type="entry name" value="MFS_Riboflavin_Transporter"/>
</dbReference>
<evidence type="ECO:0000256" key="1">
    <source>
        <dbReference type="ARBA" id="ARBA00004141"/>
    </source>
</evidence>
<keyword evidence="3 7" id="KW-0812">Transmembrane</keyword>
<dbReference type="GO" id="GO:0016020">
    <property type="term" value="C:membrane"/>
    <property type="evidence" value="ECO:0007669"/>
    <property type="project" value="UniProtKB-SubCell"/>
</dbReference>
<feature type="transmembrane region" description="Helical" evidence="7">
    <location>
        <begin position="289"/>
        <end position="309"/>
    </location>
</feature>
<dbReference type="Gene3D" id="1.20.1250.20">
    <property type="entry name" value="MFS general substrate transporter like domains"/>
    <property type="match status" value="2"/>
</dbReference>
<feature type="transmembrane region" description="Helical" evidence="7">
    <location>
        <begin position="378"/>
        <end position="400"/>
    </location>
</feature>
<gene>
    <name evidence="8" type="ORF">ECRASSUSDP1_LOCUS9107</name>
</gene>
<evidence type="ECO:0000256" key="5">
    <source>
        <dbReference type="ARBA" id="ARBA00023136"/>
    </source>
</evidence>
<evidence type="ECO:0000313" key="8">
    <source>
        <dbReference type="EMBL" id="CAI2367819.1"/>
    </source>
</evidence>
<organism evidence="8 9">
    <name type="scientific">Euplotes crassus</name>
    <dbReference type="NCBI Taxonomy" id="5936"/>
    <lineage>
        <taxon>Eukaryota</taxon>
        <taxon>Sar</taxon>
        <taxon>Alveolata</taxon>
        <taxon>Ciliophora</taxon>
        <taxon>Intramacronucleata</taxon>
        <taxon>Spirotrichea</taxon>
        <taxon>Hypotrichia</taxon>
        <taxon>Euplotida</taxon>
        <taxon>Euplotidae</taxon>
        <taxon>Moneuplotes</taxon>
    </lineage>
</organism>